<evidence type="ECO:0000313" key="1">
    <source>
        <dbReference type="EMBL" id="QUH24220.1"/>
    </source>
</evidence>
<dbReference type="EMBL" id="CP058560">
    <property type="protein sequence ID" value="QUH24220.1"/>
    <property type="molecule type" value="Genomic_DNA"/>
</dbReference>
<accession>A0A8T8KBR3</accession>
<organism evidence="1 2">
    <name type="scientific">Methanobacterium alkalithermotolerans</name>
    <dbReference type="NCBI Taxonomy" id="2731220"/>
    <lineage>
        <taxon>Archaea</taxon>
        <taxon>Methanobacteriati</taxon>
        <taxon>Methanobacteriota</taxon>
        <taxon>Methanomada group</taxon>
        <taxon>Methanobacteria</taxon>
        <taxon>Methanobacteriales</taxon>
        <taxon>Methanobacteriaceae</taxon>
        <taxon>Methanobacterium</taxon>
    </lineage>
</organism>
<reference evidence="1" key="1">
    <citation type="submission" date="2020-07" db="EMBL/GenBank/DDBJ databases">
        <title>Methanobacterium. sp. MethCan genome.</title>
        <authorList>
            <person name="Postec A."/>
            <person name="Quemeneur M."/>
        </authorList>
    </citation>
    <scope>NUCLEOTIDE SEQUENCE</scope>
    <source>
        <strain evidence="1">MethCAN</strain>
    </source>
</reference>
<evidence type="ECO:0000313" key="2">
    <source>
        <dbReference type="Proteomes" id="UP000681041"/>
    </source>
</evidence>
<gene>
    <name evidence="1" type="ORF">HYG87_10850</name>
</gene>
<sequence>MEEDGLGPYFRHYGCTNCYMRFWGNLMGKLNFNLEHKIVLDSFLLEINAVVPGKMFGYPAYYVNGKLFACLYENGVGIKLPEYKARELVGEEGIIHFQPLGRRKMKEWIQINRENSEDYLKDKWIFESSIKFVSSLAKN</sequence>
<dbReference type="AlphaFoldDB" id="A0A8T8KBR3"/>
<dbReference type="KEGG" id="meme:HYG87_10850"/>
<proteinExistence type="predicted"/>
<name>A0A8T8KBR3_9EURY</name>
<dbReference type="OrthoDB" id="140709at2157"/>
<protein>
    <recommendedName>
        <fullName evidence="3">TfoX N-terminal domain-containing protein</fullName>
    </recommendedName>
</protein>
<dbReference type="RefSeq" id="WP_211533179.1">
    <property type="nucleotide sequence ID" value="NZ_CP058560.1"/>
</dbReference>
<dbReference type="SUPFAM" id="SSF159894">
    <property type="entry name" value="YgaC/TfoX-N like"/>
    <property type="match status" value="1"/>
</dbReference>
<dbReference type="GeneID" id="64821269"/>
<dbReference type="Proteomes" id="UP000681041">
    <property type="component" value="Chromosome"/>
</dbReference>
<keyword evidence="2" id="KW-1185">Reference proteome</keyword>
<evidence type="ECO:0008006" key="3">
    <source>
        <dbReference type="Google" id="ProtNLM"/>
    </source>
</evidence>